<dbReference type="Gene3D" id="2.60.40.420">
    <property type="entry name" value="Cupredoxins - blue copper proteins"/>
    <property type="match status" value="1"/>
</dbReference>
<organism evidence="4 5">
    <name type="scientific">Gigaspora margarita</name>
    <dbReference type="NCBI Taxonomy" id="4874"/>
    <lineage>
        <taxon>Eukaryota</taxon>
        <taxon>Fungi</taxon>
        <taxon>Fungi incertae sedis</taxon>
        <taxon>Mucoromycota</taxon>
        <taxon>Glomeromycotina</taxon>
        <taxon>Glomeromycetes</taxon>
        <taxon>Diversisporales</taxon>
        <taxon>Gigasporaceae</taxon>
        <taxon>Gigaspora</taxon>
    </lineage>
</organism>
<evidence type="ECO:0000313" key="4">
    <source>
        <dbReference type="EMBL" id="CAG8838624.1"/>
    </source>
</evidence>
<evidence type="ECO:0000313" key="5">
    <source>
        <dbReference type="Proteomes" id="UP000789901"/>
    </source>
</evidence>
<proteinExistence type="inferred from homology"/>
<evidence type="ECO:0000259" key="3">
    <source>
        <dbReference type="Pfam" id="PF07732"/>
    </source>
</evidence>
<name>A0ABN7WRC0_GIGMA</name>
<reference evidence="4 5" key="1">
    <citation type="submission" date="2021-06" db="EMBL/GenBank/DDBJ databases">
        <authorList>
            <person name="Kallberg Y."/>
            <person name="Tangrot J."/>
            <person name="Rosling A."/>
        </authorList>
    </citation>
    <scope>NUCLEOTIDE SEQUENCE [LARGE SCALE GENOMIC DNA]</scope>
    <source>
        <strain evidence="4 5">120-4 pot B 10/14</strain>
    </source>
</reference>
<dbReference type="Proteomes" id="UP000789901">
    <property type="component" value="Unassembled WGS sequence"/>
</dbReference>
<dbReference type="EMBL" id="CAJVQB010058535">
    <property type="protein sequence ID" value="CAG8838624.1"/>
    <property type="molecule type" value="Genomic_DNA"/>
</dbReference>
<feature type="non-terminal residue" evidence="4">
    <location>
        <position position="170"/>
    </location>
</feature>
<keyword evidence="5" id="KW-1185">Reference proteome</keyword>
<dbReference type="PANTHER" id="PTHR11709">
    <property type="entry name" value="MULTI-COPPER OXIDASE"/>
    <property type="match status" value="1"/>
</dbReference>
<feature type="non-terminal residue" evidence="4">
    <location>
        <position position="1"/>
    </location>
</feature>
<evidence type="ECO:0000256" key="1">
    <source>
        <dbReference type="ARBA" id="ARBA00010609"/>
    </source>
</evidence>
<dbReference type="SUPFAM" id="SSF49503">
    <property type="entry name" value="Cupredoxins"/>
    <property type="match status" value="1"/>
</dbReference>
<dbReference type="InterPro" id="IPR008972">
    <property type="entry name" value="Cupredoxin"/>
</dbReference>
<comment type="similarity">
    <text evidence="1">Belongs to the multicopper oxidase family.</text>
</comment>
<gene>
    <name evidence="4" type="ORF">GMARGA_LOCUS34068</name>
</gene>
<feature type="domain" description="Plastocyanin-like" evidence="3">
    <location>
        <begin position="36"/>
        <end position="150"/>
    </location>
</feature>
<comment type="caution">
    <text evidence="4">The sequence shown here is derived from an EMBL/GenBank/DDBJ whole genome shotgun (WGS) entry which is preliminary data.</text>
</comment>
<dbReference type="PANTHER" id="PTHR11709:SF511">
    <property type="entry name" value="LACCASE"/>
    <property type="match status" value="1"/>
</dbReference>
<dbReference type="InterPro" id="IPR011707">
    <property type="entry name" value="Cu-oxidase-like_N"/>
</dbReference>
<dbReference type="Pfam" id="PF07732">
    <property type="entry name" value="Cu-oxidase_3"/>
    <property type="match status" value="1"/>
</dbReference>
<protein>
    <submittedName>
        <fullName evidence="4">32094_t:CDS:1</fullName>
    </submittedName>
</protein>
<accession>A0ABN7WRC0</accession>
<sequence length="170" mass="19654">RRRDYTFPTTNLELLKPLTPITRKDPQEIPINLELSYTDLAPDGYTRKVWTVNGQYPGPLIHCNRGDRLIINVTNNLKDPATIHWHGIFQLGSSWYDGVGGQTQCAIPSGVSFIYNYTVADQTGTYWWHSHYLAQYVDGIRGPLIINNPDDPYLGQYDYEYVLTLEDWYH</sequence>
<dbReference type="InterPro" id="IPR045087">
    <property type="entry name" value="Cu-oxidase_fam"/>
</dbReference>
<keyword evidence="2" id="KW-0186">Copper</keyword>
<evidence type="ECO:0000256" key="2">
    <source>
        <dbReference type="ARBA" id="ARBA00023008"/>
    </source>
</evidence>